<dbReference type="InterPro" id="IPR050638">
    <property type="entry name" value="AA-Vitamin_Transporters"/>
</dbReference>
<evidence type="ECO:0000259" key="8">
    <source>
        <dbReference type="Pfam" id="PF00892"/>
    </source>
</evidence>
<organism evidence="9 10">
    <name type="scientific">Streptococcus cristatus</name>
    <dbReference type="NCBI Taxonomy" id="45634"/>
    <lineage>
        <taxon>Bacteria</taxon>
        <taxon>Bacillati</taxon>
        <taxon>Bacillota</taxon>
        <taxon>Bacilli</taxon>
        <taxon>Lactobacillales</taxon>
        <taxon>Streptococcaceae</taxon>
        <taxon>Streptococcus</taxon>
    </lineage>
</organism>
<evidence type="ECO:0000313" key="10">
    <source>
        <dbReference type="Proteomes" id="UP000270868"/>
    </source>
</evidence>
<evidence type="ECO:0000256" key="7">
    <source>
        <dbReference type="SAM" id="Phobius"/>
    </source>
</evidence>
<keyword evidence="3" id="KW-1003">Cell membrane</keyword>
<dbReference type="SUPFAM" id="SSF103481">
    <property type="entry name" value="Multidrug resistance efflux transporter EmrE"/>
    <property type="match status" value="2"/>
</dbReference>
<dbReference type="Pfam" id="PF00892">
    <property type="entry name" value="EamA"/>
    <property type="match status" value="2"/>
</dbReference>
<reference evidence="9 10" key="1">
    <citation type="submission" date="2018-11" db="EMBL/GenBank/DDBJ databases">
        <title>Species Designations Belie Phenotypic and Genotypic Heterogeneity in Oral Streptococci.</title>
        <authorList>
            <person name="Velsko I."/>
        </authorList>
    </citation>
    <scope>NUCLEOTIDE SEQUENCE [LARGE SCALE GENOMIC DNA]</scope>
    <source>
        <strain evidence="9 10">A52</strain>
    </source>
</reference>
<keyword evidence="4 7" id="KW-0812">Transmembrane</keyword>
<feature type="transmembrane region" description="Helical" evidence="7">
    <location>
        <begin position="202"/>
        <end position="226"/>
    </location>
</feature>
<protein>
    <submittedName>
        <fullName evidence="9">Putative inner membrane transporter YicL</fullName>
    </submittedName>
</protein>
<evidence type="ECO:0000313" key="9">
    <source>
        <dbReference type="EMBL" id="RSJ92641.1"/>
    </source>
</evidence>
<name>A0A428HA19_STRCR</name>
<evidence type="ECO:0000256" key="2">
    <source>
        <dbReference type="ARBA" id="ARBA00007362"/>
    </source>
</evidence>
<feature type="transmembrane region" description="Helical" evidence="7">
    <location>
        <begin position="287"/>
        <end position="306"/>
    </location>
</feature>
<sequence length="318" mass="34885">MVYVIMIKVKRKMLGMSKVLRGTIYTLAAGIAWGLSGTSGQYLMEHGFSALSLTNVRLLLAGLVLMMLAYTTNKESFKKIWKDKNSLLHVLIFAILGLFINQYAYLAAIHETNAGTATVLQYLCPVGVLVYTCVKDRVAPTVAQVCSMILAIGGTFLIATHGQINQLSMTPKGLFLGIFSAFTYALYILLPIELIKRWGSMLVIGIGMTIAGILLLPFSGIFQHQWQFRLDILLALVGIIVIGTIFAYTVFLKGTSLVGPVKSSLLASIEPISAVFFAFVIMNERFYLLDFVGMGMILLAVLLISVKDLILEKKKGLL</sequence>
<keyword evidence="5 7" id="KW-1133">Transmembrane helix</keyword>
<feature type="domain" description="EamA" evidence="8">
    <location>
        <begin position="172"/>
        <end position="305"/>
    </location>
</feature>
<feature type="transmembrane region" description="Helical" evidence="7">
    <location>
        <begin position="141"/>
        <end position="161"/>
    </location>
</feature>
<feature type="transmembrane region" description="Helical" evidence="7">
    <location>
        <begin position="114"/>
        <end position="134"/>
    </location>
</feature>
<evidence type="ECO:0000256" key="1">
    <source>
        <dbReference type="ARBA" id="ARBA00004651"/>
    </source>
</evidence>
<gene>
    <name evidence="9" type="primary">yicL</name>
    <name evidence="9" type="ORF">D8792_01020</name>
</gene>
<accession>A0A428HA19</accession>
<feature type="transmembrane region" description="Helical" evidence="7">
    <location>
        <begin position="264"/>
        <end position="281"/>
    </location>
</feature>
<dbReference type="PANTHER" id="PTHR32322">
    <property type="entry name" value="INNER MEMBRANE TRANSPORTER"/>
    <property type="match status" value="1"/>
</dbReference>
<feature type="domain" description="EamA" evidence="8">
    <location>
        <begin position="21"/>
        <end position="159"/>
    </location>
</feature>
<evidence type="ECO:0000256" key="6">
    <source>
        <dbReference type="ARBA" id="ARBA00023136"/>
    </source>
</evidence>
<evidence type="ECO:0000256" key="4">
    <source>
        <dbReference type="ARBA" id="ARBA00022692"/>
    </source>
</evidence>
<feature type="transmembrane region" description="Helical" evidence="7">
    <location>
        <begin position="173"/>
        <end position="190"/>
    </location>
</feature>
<dbReference type="InterPro" id="IPR000620">
    <property type="entry name" value="EamA_dom"/>
</dbReference>
<feature type="transmembrane region" description="Helical" evidence="7">
    <location>
        <begin position="232"/>
        <end position="252"/>
    </location>
</feature>
<evidence type="ECO:0000256" key="3">
    <source>
        <dbReference type="ARBA" id="ARBA00022475"/>
    </source>
</evidence>
<dbReference type="PANTHER" id="PTHR32322:SF18">
    <property type="entry name" value="S-ADENOSYLMETHIONINE_S-ADENOSYLHOMOCYSTEINE TRANSPORTER"/>
    <property type="match status" value="1"/>
</dbReference>
<evidence type="ECO:0000256" key="5">
    <source>
        <dbReference type="ARBA" id="ARBA00022989"/>
    </source>
</evidence>
<keyword evidence="6 7" id="KW-0472">Membrane</keyword>
<dbReference type="Proteomes" id="UP000270868">
    <property type="component" value="Unassembled WGS sequence"/>
</dbReference>
<dbReference type="GO" id="GO:0005886">
    <property type="term" value="C:plasma membrane"/>
    <property type="evidence" value="ECO:0007669"/>
    <property type="project" value="UniProtKB-SubCell"/>
</dbReference>
<feature type="transmembrane region" description="Helical" evidence="7">
    <location>
        <begin position="50"/>
        <end position="70"/>
    </location>
</feature>
<comment type="caution">
    <text evidence="9">The sequence shown here is derived from an EMBL/GenBank/DDBJ whole genome shotgun (WGS) entry which is preliminary data.</text>
</comment>
<comment type="subcellular location">
    <subcellularLocation>
        <location evidence="1">Cell membrane</location>
        <topology evidence="1">Multi-pass membrane protein</topology>
    </subcellularLocation>
</comment>
<dbReference type="AlphaFoldDB" id="A0A428HA19"/>
<dbReference type="EMBL" id="RJPS01000001">
    <property type="protein sequence ID" value="RSJ92641.1"/>
    <property type="molecule type" value="Genomic_DNA"/>
</dbReference>
<feature type="transmembrane region" description="Helical" evidence="7">
    <location>
        <begin position="90"/>
        <end position="108"/>
    </location>
</feature>
<comment type="similarity">
    <text evidence="2">Belongs to the EamA transporter family.</text>
</comment>
<proteinExistence type="inferred from homology"/>
<dbReference type="InterPro" id="IPR037185">
    <property type="entry name" value="EmrE-like"/>
</dbReference>